<sequence>MSRWPANWQVAAARASTLHARQTCDSRLPRAQEPNVTPSTKGEIVVLAGLAMRRCFVVPTDMASHPDACQGRTHTEIDQQGQPGPACSSAAGRCVNHRRHAPGCTEETTVSCPGRGRGAVVPVVPLRRARPASAHRMTRQAATQPDTMRTTATTVDTAAHIPDVHVQGGRARLSRLDKFCSPVSIVSRHLMQTTPPTPQPHLLGDYRTLPEVGTAAPASTPCGPPGTRLRPARRCVQVRLVPSTVGLGIRGMNKVFSDASCDKRVVKYYEPAYDCIARILAEPLCQLMLMITVPVALSTITPKYDTRRRAFKTSEGKRDSDQFALLLTTRMCRFLYPSREEESSTALPPAPTLARRPVCSSGWPGPARLVPGETLCPHGELLQRYVDPWSAMSSPTEFIKLVFGYRRPHPGPSGFGAARALSKGSSSGAATKPPGVTPR</sequence>
<feature type="region of interest" description="Disordered" evidence="1">
    <location>
        <begin position="413"/>
        <end position="439"/>
    </location>
</feature>
<proteinExistence type="predicted"/>
<keyword evidence="3" id="KW-1185">Reference proteome</keyword>
<dbReference type="Proteomes" id="UP000652219">
    <property type="component" value="Unassembled WGS sequence"/>
</dbReference>
<protein>
    <submittedName>
        <fullName evidence="2">Uncharacterized protein</fullName>
    </submittedName>
</protein>
<gene>
    <name evidence="2" type="ORF">CSOJ01_15868</name>
</gene>
<organism evidence="2 3">
    <name type="scientific">Colletotrichum sojae</name>
    <dbReference type="NCBI Taxonomy" id="2175907"/>
    <lineage>
        <taxon>Eukaryota</taxon>
        <taxon>Fungi</taxon>
        <taxon>Dikarya</taxon>
        <taxon>Ascomycota</taxon>
        <taxon>Pezizomycotina</taxon>
        <taxon>Sordariomycetes</taxon>
        <taxon>Hypocreomycetidae</taxon>
        <taxon>Glomerellales</taxon>
        <taxon>Glomerellaceae</taxon>
        <taxon>Colletotrichum</taxon>
        <taxon>Colletotrichum orchidearum species complex</taxon>
    </lineage>
</organism>
<evidence type="ECO:0000313" key="2">
    <source>
        <dbReference type="EMBL" id="KAF6783745.1"/>
    </source>
</evidence>
<comment type="caution">
    <text evidence="2">The sequence shown here is derived from an EMBL/GenBank/DDBJ whole genome shotgun (WGS) entry which is preliminary data.</text>
</comment>
<evidence type="ECO:0000256" key="1">
    <source>
        <dbReference type="SAM" id="MobiDB-lite"/>
    </source>
</evidence>
<accession>A0A8H6MGV5</accession>
<dbReference type="AlphaFoldDB" id="A0A8H6MGV5"/>
<evidence type="ECO:0000313" key="3">
    <source>
        <dbReference type="Proteomes" id="UP000652219"/>
    </source>
</evidence>
<dbReference type="EMBL" id="WIGN01000800">
    <property type="protein sequence ID" value="KAF6783745.1"/>
    <property type="molecule type" value="Genomic_DNA"/>
</dbReference>
<reference evidence="2 3" key="1">
    <citation type="journal article" date="2020" name="Phytopathology">
        <title>Genome Sequence Resources of Colletotrichum truncatum, C. plurivorum, C. musicola, and C. sojae: Four Species Pathogenic to Soybean (Glycine max).</title>
        <authorList>
            <person name="Rogerio F."/>
            <person name="Boufleur T.R."/>
            <person name="Ciampi-Guillardi M."/>
            <person name="Sukno S.A."/>
            <person name="Thon M.R."/>
            <person name="Massola Junior N.S."/>
            <person name="Baroncelli R."/>
        </authorList>
    </citation>
    <scope>NUCLEOTIDE SEQUENCE [LARGE SCALE GENOMIC DNA]</scope>
    <source>
        <strain evidence="2 3">LFN0009</strain>
    </source>
</reference>
<name>A0A8H6MGV5_9PEZI</name>